<keyword evidence="3" id="KW-1185">Reference proteome</keyword>
<feature type="compositionally biased region" description="Basic and acidic residues" evidence="1">
    <location>
        <begin position="10"/>
        <end position="32"/>
    </location>
</feature>
<feature type="compositionally biased region" description="Basic and acidic residues" evidence="1">
    <location>
        <begin position="253"/>
        <end position="265"/>
    </location>
</feature>
<feature type="compositionally biased region" description="Polar residues" evidence="1">
    <location>
        <begin position="281"/>
        <end position="294"/>
    </location>
</feature>
<gene>
    <name evidence="2" type="ORF">SPPG_00180</name>
</gene>
<proteinExistence type="predicted"/>
<sequence>MRNTRKPSTRKSEQEARRYTRGLSEENERGLERAGSTKKGGMLADVVRKPTAASSRSKARSDVDHDTAAVFRPSTETLDNEDVLSTIKAAGHGDLGLGSGFANMPLGSVIKIEEDLATPSTEDAQPMYPTMKSARSNRSTGTSNVEEKLLSTKALGRSGTIRSNLSRKSSKRSQRRDEDTSPPPSPVHPVSMLLPPLNSDLGSLGSIGDLIPPPPTYIASRDNAGDSLSRSASRSDRHHSSKSRARSRSRQPRGGDDTRDEDRERAKKRHASRSRTRDPQSTRSSNRPAPSSRTSDSDSDIPLSRAVSRKSAHDSSAKDLHRSQSTGGPARRSVSTRKPKSNHADLGSRSASHANLKAKGSESDDAEDSTPLASVVLQALQQNMANTGVERKPSSRKPKADPEEDNVPLGVAFGS</sequence>
<dbReference type="GeneID" id="27683926"/>
<dbReference type="Proteomes" id="UP000053201">
    <property type="component" value="Unassembled WGS sequence"/>
</dbReference>
<protein>
    <submittedName>
        <fullName evidence="2">Uncharacterized protein</fullName>
    </submittedName>
</protein>
<dbReference type="OrthoDB" id="2144866at2759"/>
<feature type="compositionally biased region" description="Basic residues" evidence="1">
    <location>
        <begin position="236"/>
        <end position="251"/>
    </location>
</feature>
<reference evidence="2 3" key="1">
    <citation type="submission" date="2009-08" db="EMBL/GenBank/DDBJ databases">
        <title>The Genome Sequence of Spizellomyces punctatus strain DAOM BR117.</title>
        <authorList>
            <consortium name="The Broad Institute Genome Sequencing Platform"/>
            <person name="Russ C."/>
            <person name="Cuomo C."/>
            <person name="Shea T."/>
            <person name="Young S.K."/>
            <person name="Zeng Q."/>
            <person name="Koehrsen M."/>
            <person name="Haas B."/>
            <person name="Borodovsky M."/>
            <person name="Guigo R."/>
            <person name="Alvarado L."/>
            <person name="Berlin A."/>
            <person name="Bochicchio J."/>
            <person name="Borenstein D."/>
            <person name="Chapman S."/>
            <person name="Chen Z."/>
            <person name="Engels R."/>
            <person name="Freedman E."/>
            <person name="Gellesch M."/>
            <person name="Goldberg J."/>
            <person name="Griggs A."/>
            <person name="Gujja S."/>
            <person name="Heiman D."/>
            <person name="Hepburn T."/>
            <person name="Howarth C."/>
            <person name="Jen D."/>
            <person name="Larson L."/>
            <person name="Lewis B."/>
            <person name="Mehta T."/>
            <person name="Park D."/>
            <person name="Pearson M."/>
            <person name="Roberts A."/>
            <person name="Saif S."/>
            <person name="Shenoy N."/>
            <person name="Sisk P."/>
            <person name="Stolte C."/>
            <person name="Sykes S."/>
            <person name="Thomson T."/>
            <person name="Walk T."/>
            <person name="White J."/>
            <person name="Yandava C."/>
            <person name="Burger G."/>
            <person name="Gray M.W."/>
            <person name="Holland P.W.H."/>
            <person name="King N."/>
            <person name="Lang F.B.F."/>
            <person name="Roger A.J."/>
            <person name="Ruiz-Trillo I."/>
            <person name="Lander E."/>
            <person name="Nusbaum C."/>
        </authorList>
    </citation>
    <scope>NUCLEOTIDE SEQUENCE [LARGE SCALE GENOMIC DNA]</scope>
    <source>
        <strain evidence="2 3">DAOM BR117</strain>
    </source>
</reference>
<feature type="region of interest" description="Disordered" evidence="1">
    <location>
        <begin position="1"/>
        <end position="74"/>
    </location>
</feature>
<name>A0A0L0HSW2_SPIPD</name>
<dbReference type="AlphaFoldDB" id="A0A0L0HSW2"/>
<feature type="region of interest" description="Disordered" evidence="1">
    <location>
        <begin position="117"/>
        <end position="415"/>
    </location>
</feature>
<feature type="compositionally biased region" description="Polar residues" evidence="1">
    <location>
        <begin position="133"/>
        <end position="144"/>
    </location>
</feature>
<organism evidence="2 3">
    <name type="scientific">Spizellomyces punctatus (strain DAOM BR117)</name>
    <dbReference type="NCBI Taxonomy" id="645134"/>
    <lineage>
        <taxon>Eukaryota</taxon>
        <taxon>Fungi</taxon>
        <taxon>Fungi incertae sedis</taxon>
        <taxon>Chytridiomycota</taxon>
        <taxon>Chytridiomycota incertae sedis</taxon>
        <taxon>Chytridiomycetes</taxon>
        <taxon>Spizellomycetales</taxon>
        <taxon>Spizellomycetaceae</taxon>
        <taxon>Spizellomyces</taxon>
    </lineage>
</organism>
<accession>A0A0L0HSW2</accession>
<feature type="compositionally biased region" description="Low complexity" evidence="1">
    <location>
        <begin position="188"/>
        <end position="197"/>
    </location>
</feature>
<dbReference type="OMA" id="LAISGCC"/>
<evidence type="ECO:0000313" key="2">
    <source>
        <dbReference type="EMBL" id="KND04451.1"/>
    </source>
</evidence>
<dbReference type="EMBL" id="KQ257450">
    <property type="protein sequence ID" value="KND04451.1"/>
    <property type="molecule type" value="Genomic_DNA"/>
</dbReference>
<evidence type="ECO:0000256" key="1">
    <source>
        <dbReference type="SAM" id="MobiDB-lite"/>
    </source>
</evidence>
<feature type="compositionally biased region" description="Basic and acidic residues" evidence="1">
    <location>
        <begin position="311"/>
        <end position="322"/>
    </location>
</feature>
<dbReference type="InParanoid" id="A0A0L0HSW2"/>
<evidence type="ECO:0000313" key="3">
    <source>
        <dbReference type="Proteomes" id="UP000053201"/>
    </source>
</evidence>
<dbReference type="VEuPathDB" id="FungiDB:SPPG_00180"/>
<feature type="compositionally biased region" description="Basic and acidic residues" evidence="1">
    <location>
        <begin position="389"/>
        <end position="401"/>
    </location>
</feature>
<dbReference type="RefSeq" id="XP_016612490.1">
    <property type="nucleotide sequence ID" value="XM_016748513.1"/>
</dbReference>